<dbReference type="Proteomes" id="UP000593892">
    <property type="component" value="Chromosome"/>
</dbReference>
<evidence type="ECO:0000313" key="3">
    <source>
        <dbReference type="Proteomes" id="UP000593892"/>
    </source>
</evidence>
<organism evidence="2 3">
    <name type="scientific">Paludibaculum fermentans</name>
    <dbReference type="NCBI Taxonomy" id="1473598"/>
    <lineage>
        <taxon>Bacteria</taxon>
        <taxon>Pseudomonadati</taxon>
        <taxon>Acidobacteriota</taxon>
        <taxon>Terriglobia</taxon>
        <taxon>Bryobacterales</taxon>
        <taxon>Bryobacteraceae</taxon>
        <taxon>Paludibaculum</taxon>
    </lineage>
</organism>
<keyword evidence="1" id="KW-0732">Signal</keyword>
<proteinExistence type="predicted"/>
<evidence type="ECO:0000313" key="2">
    <source>
        <dbReference type="EMBL" id="QOY86639.1"/>
    </source>
</evidence>
<keyword evidence="3" id="KW-1185">Reference proteome</keyword>
<dbReference type="KEGG" id="pfer:IRI77_28190"/>
<feature type="signal peptide" evidence="1">
    <location>
        <begin position="1"/>
        <end position="19"/>
    </location>
</feature>
<protein>
    <submittedName>
        <fullName evidence="2">Uncharacterized protein</fullName>
    </submittedName>
</protein>
<reference evidence="2 3" key="1">
    <citation type="submission" date="2020-10" db="EMBL/GenBank/DDBJ databases">
        <title>Complete genome sequence of Paludibaculum fermentans P105T, a facultatively anaerobic acidobacterium capable of dissimilatory Fe(III) reduction.</title>
        <authorList>
            <person name="Dedysh S.N."/>
            <person name="Beletsky A.V."/>
            <person name="Kulichevskaya I.S."/>
            <person name="Mardanov A.V."/>
            <person name="Ravin N.V."/>
        </authorList>
    </citation>
    <scope>NUCLEOTIDE SEQUENCE [LARGE SCALE GENOMIC DNA]</scope>
    <source>
        <strain evidence="2 3">P105</strain>
    </source>
</reference>
<sequence length="550" mass="61648">MWRWIATFLAPASVLLAQTASPPIHIRQVVAGGVYLDQGSATGLAEGMKLTFQRLAPGEARMSARAVGEGVVVSVATQSAFCEIRSTVDDLQPEPGDLALLATAAQENLERIRNSARRQRYAQVVSFTSGDPLEEEVREYVPSPPLTEEGRLTGRLGFEWNSLNDRSGAGLSSHQEGMAIRVDWTRIEGTYWSISGYWRGRVNSTSGGQAQTLTDLVNRTYHIGLFYSNPRSPYQLGFGRVLLPWASSLSTLDGGYLARSFGKTLTAGVFAGSTPDPTQWNYDPNRQMLGTFLNAQRGNYESARWSGTVGVAITRVHWRPERQFLFAENSVFVGTKFTLLHTMEADQRNPRLFDGQTGLQLTRSFTSTRFQPHRRVTFDLSHNHLRGTPTFDIRLLGTGLLDNFLFQGFSGGIRVQPIDRLTLSGNWGRSHRENDPRSSLNQMYSASWSQLPWIKSRLEGRYSSFTSSFGTGRYTSFTLTRNLGEQLRLEAQAGQQEFHGALTQQTRARFIGGSIDWSFSRHYFVTGGWMTYRGQVQNYDQTFLTVGYRF</sequence>
<accession>A0A7S7NP17</accession>
<gene>
    <name evidence="2" type="ORF">IRI77_28190</name>
</gene>
<name>A0A7S7NP17_PALFE</name>
<dbReference type="RefSeq" id="WP_194448308.1">
    <property type="nucleotide sequence ID" value="NZ_CP063849.1"/>
</dbReference>
<dbReference type="AlphaFoldDB" id="A0A7S7NP17"/>
<feature type="chain" id="PRO_5033053180" evidence="1">
    <location>
        <begin position="20"/>
        <end position="550"/>
    </location>
</feature>
<dbReference type="EMBL" id="CP063849">
    <property type="protein sequence ID" value="QOY86639.1"/>
    <property type="molecule type" value="Genomic_DNA"/>
</dbReference>
<evidence type="ECO:0000256" key="1">
    <source>
        <dbReference type="SAM" id="SignalP"/>
    </source>
</evidence>